<keyword evidence="2" id="KW-0812">Transmembrane</keyword>
<evidence type="ECO:0000256" key="1">
    <source>
        <dbReference type="SAM" id="MobiDB-lite"/>
    </source>
</evidence>
<reference evidence="3 4" key="1">
    <citation type="submission" date="2024-05" db="EMBL/GenBank/DDBJ databases">
        <title>De novo assembly of an allotetraploid wild potato.</title>
        <authorList>
            <person name="Hosaka A.J."/>
        </authorList>
    </citation>
    <scope>NUCLEOTIDE SEQUENCE [LARGE SCALE GENOMIC DNA]</scope>
    <source>
        <tissue evidence="3">Young leaves</tissue>
    </source>
</reference>
<proteinExistence type="predicted"/>
<keyword evidence="4" id="KW-1185">Reference proteome</keyword>
<name>A0ABD2S361_9SOLN</name>
<gene>
    <name evidence="3" type="ORF">AABB24_029861</name>
</gene>
<comment type="caution">
    <text evidence="3">The sequence shown here is derived from an EMBL/GenBank/DDBJ whole genome shotgun (WGS) entry which is preliminary data.</text>
</comment>
<evidence type="ECO:0000313" key="4">
    <source>
        <dbReference type="Proteomes" id="UP001627284"/>
    </source>
</evidence>
<evidence type="ECO:0000313" key="3">
    <source>
        <dbReference type="EMBL" id="KAL3337416.1"/>
    </source>
</evidence>
<dbReference type="EMBL" id="JBJKTR010000017">
    <property type="protein sequence ID" value="KAL3337416.1"/>
    <property type="molecule type" value="Genomic_DNA"/>
</dbReference>
<dbReference type="AlphaFoldDB" id="A0ABD2S361"/>
<organism evidence="3 4">
    <name type="scientific">Solanum stoloniferum</name>
    <dbReference type="NCBI Taxonomy" id="62892"/>
    <lineage>
        <taxon>Eukaryota</taxon>
        <taxon>Viridiplantae</taxon>
        <taxon>Streptophyta</taxon>
        <taxon>Embryophyta</taxon>
        <taxon>Tracheophyta</taxon>
        <taxon>Spermatophyta</taxon>
        <taxon>Magnoliopsida</taxon>
        <taxon>eudicotyledons</taxon>
        <taxon>Gunneridae</taxon>
        <taxon>Pentapetalae</taxon>
        <taxon>asterids</taxon>
        <taxon>lamiids</taxon>
        <taxon>Solanales</taxon>
        <taxon>Solanaceae</taxon>
        <taxon>Solanoideae</taxon>
        <taxon>Solaneae</taxon>
        <taxon>Solanum</taxon>
    </lineage>
</organism>
<accession>A0ABD2S361</accession>
<feature type="non-terminal residue" evidence="3">
    <location>
        <position position="1"/>
    </location>
</feature>
<feature type="transmembrane region" description="Helical" evidence="2">
    <location>
        <begin position="15"/>
        <end position="31"/>
    </location>
</feature>
<keyword evidence="2" id="KW-0472">Membrane</keyword>
<keyword evidence="2" id="KW-1133">Transmembrane helix</keyword>
<sequence length="198" mass="22192">PNPNVSLHSSFSKKCRIYLLPLLCLIAAWLRRNQWRHRRLLCSLRFSLPSPPLLSSLPCCLLSPPEAATELLLLLSLSLSSFLLSFAPTDGDNNNTAGSNARDNSRQSAPTPMRTAGQVEITRRSPSPLAPLSSSPARIAPATGKKEKIFLHVWPPTMMDLIKRVMTMISLIRRVRLMSSCTILHFRLLCFWNCLIVF</sequence>
<dbReference type="Proteomes" id="UP001627284">
    <property type="component" value="Unassembled WGS sequence"/>
</dbReference>
<protein>
    <submittedName>
        <fullName evidence="3">Uncharacterized protein</fullName>
    </submittedName>
</protein>
<feature type="compositionally biased region" description="Polar residues" evidence="1">
    <location>
        <begin position="93"/>
        <end position="110"/>
    </location>
</feature>
<evidence type="ECO:0000256" key="2">
    <source>
        <dbReference type="SAM" id="Phobius"/>
    </source>
</evidence>
<feature type="region of interest" description="Disordered" evidence="1">
    <location>
        <begin position="93"/>
        <end position="119"/>
    </location>
</feature>